<dbReference type="Gene3D" id="3.30.420.180">
    <property type="entry name" value="CobE/GbiG C-terminal domain"/>
    <property type="match status" value="1"/>
</dbReference>
<evidence type="ECO:0000259" key="3">
    <source>
        <dbReference type="Pfam" id="PF11761"/>
    </source>
</evidence>
<dbReference type="GO" id="GO:0016787">
    <property type="term" value="F:hydrolase activity"/>
    <property type="evidence" value="ECO:0007669"/>
    <property type="project" value="UniProtKB-KW"/>
</dbReference>
<gene>
    <name evidence="4" type="ORF">IAB28_09235</name>
</gene>
<dbReference type="InterPro" id="IPR002750">
    <property type="entry name" value="CobE/GbiG_C"/>
</dbReference>
<dbReference type="Pfam" id="PF11761">
    <property type="entry name" value="CbiG_mid"/>
    <property type="match status" value="1"/>
</dbReference>
<dbReference type="Pfam" id="PF11760">
    <property type="entry name" value="CbiG_N"/>
    <property type="match status" value="1"/>
</dbReference>
<dbReference type="Gene3D" id="3.40.50.11220">
    <property type="match status" value="1"/>
</dbReference>
<dbReference type="InterPro" id="IPR036518">
    <property type="entry name" value="CobE/GbiG_C_sf"/>
</dbReference>
<dbReference type="InterPro" id="IPR021744">
    <property type="entry name" value="CbiG_N"/>
</dbReference>
<proteinExistence type="predicted"/>
<dbReference type="InterPro" id="IPR021745">
    <property type="entry name" value="CbiG_mid"/>
</dbReference>
<dbReference type="Pfam" id="PF01890">
    <property type="entry name" value="CbiG_C"/>
    <property type="match status" value="1"/>
</dbReference>
<dbReference type="SUPFAM" id="SSF159672">
    <property type="entry name" value="CbiG N-terminal domain-like"/>
    <property type="match status" value="1"/>
</dbReference>
<evidence type="ECO:0000313" key="5">
    <source>
        <dbReference type="Proteomes" id="UP000824250"/>
    </source>
</evidence>
<feature type="domain" description="Cobalamin biosynthesis central region" evidence="3">
    <location>
        <begin position="147"/>
        <end position="191"/>
    </location>
</feature>
<dbReference type="Proteomes" id="UP000824250">
    <property type="component" value="Unassembled WGS sequence"/>
</dbReference>
<accession>A0A9D1A5I9</accession>
<dbReference type="InterPro" id="IPR052553">
    <property type="entry name" value="CbiG_hydrolase"/>
</dbReference>
<dbReference type="PANTHER" id="PTHR37477:SF1">
    <property type="entry name" value="COBALT-PRECORRIN-5A HYDROLASE"/>
    <property type="match status" value="1"/>
</dbReference>
<comment type="caution">
    <text evidence="4">The sequence shown here is derived from an EMBL/GenBank/DDBJ whole genome shotgun (WGS) entry which is preliminary data.</text>
</comment>
<dbReference type="PANTHER" id="PTHR37477">
    <property type="entry name" value="COBALT-PRECORRIN-5A HYDROLASE"/>
    <property type="match status" value="1"/>
</dbReference>
<reference evidence="4" key="1">
    <citation type="submission" date="2020-10" db="EMBL/GenBank/DDBJ databases">
        <authorList>
            <person name="Gilroy R."/>
        </authorList>
    </citation>
    <scope>NUCLEOTIDE SEQUENCE</scope>
    <source>
        <strain evidence="4">CHK180-2868</strain>
    </source>
</reference>
<dbReference type="InterPro" id="IPR038029">
    <property type="entry name" value="GbiG_N_sf"/>
</dbReference>
<feature type="domain" description="CobE/GbiG C-terminal" evidence="1">
    <location>
        <begin position="230"/>
        <end position="352"/>
    </location>
</feature>
<dbReference type="GO" id="GO:0009236">
    <property type="term" value="P:cobalamin biosynthetic process"/>
    <property type="evidence" value="ECO:0007669"/>
    <property type="project" value="InterPro"/>
</dbReference>
<keyword evidence="4" id="KW-0378">Hydrolase</keyword>
<evidence type="ECO:0000259" key="2">
    <source>
        <dbReference type="Pfam" id="PF11760"/>
    </source>
</evidence>
<protein>
    <submittedName>
        <fullName evidence="4">Cobalt-precorrin 5A hydrolase</fullName>
    </submittedName>
</protein>
<dbReference type="EMBL" id="DVGC01000053">
    <property type="protein sequence ID" value="HIR06131.1"/>
    <property type="molecule type" value="Genomic_DNA"/>
</dbReference>
<name>A0A9D1A5I9_9FIRM</name>
<dbReference type="AlphaFoldDB" id="A0A9D1A5I9"/>
<feature type="domain" description="Cobalamin synthesis G N-terminal" evidence="2">
    <location>
        <begin position="64"/>
        <end position="142"/>
    </location>
</feature>
<reference evidence="4" key="2">
    <citation type="journal article" date="2021" name="PeerJ">
        <title>Extensive microbial diversity within the chicken gut microbiome revealed by metagenomics and culture.</title>
        <authorList>
            <person name="Gilroy R."/>
            <person name="Ravi A."/>
            <person name="Getino M."/>
            <person name="Pursley I."/>
            <person name="Horton D.L."/>
            <person name="Alikhan N.F."/>
            <person name="Baker D."/>
            <person name="Gharbi K."/>
            <person name="Hall N."/>
            <person name="Watson M."/>
            <person name="Adriaenssens E.M."/>
            <person name="Foster-Nyarko E."/>
            <person name="Jarju S."/>
            <person name="Secka A."/>
            <person name="Antonio M."/>
            <person name="Oren A."/>
            <person name="Chaudhuri R.R."/>
            <person name="La Ragione R."/>
            <person name="Hildebrand F."/>
            <person name="Pallen M.J."/>
        </authorList>
    </citation>
    <scope>NUCLEOTIDE SEQUENCE</scope>
    <source>
        <strain evidence="4">CHK180-2868</strain>
    </source>
</reference>
<evidence type="ECO:0000313" key="4">
    <source>
        <dbReference type="EMBL" id="HIR06131.1"/>
    </source>
</evidence>
<sequence>MKIVFICFTEKGFRTEARLAEGLKNKGHHPMLFAMGTHVLQNVNRAAGPAFEAVKPGELSAWTGAWFSSADAMIFIGACGIAVRAIAPYVRDKRTDPAVLSVDDSGAFVIPVLSGHLGGANALAYEAAGILKACPVITTATDVNRKFAVDVFAKDNGLVIGDMTAAKEISAALLAGDPVGLFSDFSFRGQIPDGLCPDRICLHNFWITYSKPEKLEIGKERLLKLVPKCIAVGIGCRKGTSKEAISHAVQEAFLEHHLDVSGICALSSIDLKSREEGICSLAREWGVPFLTYKKEELEQVPGQFAESDFVKKTVGIGNVCERAAAAACLEAGKEVRLLIPKRAGNGVTVAAACFEPEIRFEGERKRGSKGKADGQEKSGREA</sequence>
<dbReference type="SUPFAM" id="SSF159664">
    <property type="entry name" value="CobE/GbiG C-terminal domain-like"/>
    <property type="match status" value="1"/>
</dbReference>
<organism evidence="4 5">
    <name type="scientific">Candidatus Copromonas faecavium</name>
    <name type="common">nom. illeg.</name>
    <dbReference type="NCBI Taxonomy" id="2840740"/>
    <lineage>
        <taxon>Bacteria</taxon>
        <taxon>Bacillati</taxon>
        <taxon>Bacillota</taxon>
        <taxon>Clostridia</taxon>
        <taxon>Lachnospirales</taxon>
        <taxon>Lachnospiraceae</taxon>
        <taxon>Candidatus Copromonas (nom. illeg.)</taxon>
    </lineage>
</organism>
<evidence type="ECO:0000259" key="1">
    <source>
        <dbReference type="Pfam" id="PF01890"/>
    </source>
</evidence>